<evidence type="ECO:0000256" key="3">
    <source>
        <dbReference type="ARBA" id="ARBA00023082"/>
    </source>
</evidence>
<evidence type="ECO:0000259" key="6">
    <source>
        <dbReference type="Pfam" id="PF04545"/>
    </source>
</evidence>
<dbReference type="InterPro" id="IPR013325">
    <property type="entry name" value="RNA_pol_sigma_r2"/>
</dbReference>
<dbReference type="GO" id="GO:0006352">
    <property type="term" value="P:DNA-templated transcription initiation"/>
    <property type="evidence" value="ECO:0007669"/>
    <property type="project" value="InterPro"/>
</dbReference>
<dbReference type="InterPro" id="IPR039425">
    <property type="entry name" value="RNA_pol_sigma-70-like"/>
</dbReference>
<dbReference type="SUPFAM" id="SSF88946">
    <property type="entry name" value="Sigma2 domain of RNA polymerase sigma factors"/>
    <property type="match status" value="1"/>
</dbReference>
<dbReference type="Gene3D" id="1.10.10.10">
    <property type="entry name" value="Winged helix-like DNA-binding domain superfamily/Winged helix DNA-binding domain"/>
    <property type="match status" value="1"/>
</dbReference>
<dbReference type="InterPro" id="IPR036388">
    <property type="entry name" value="WH-like_DNA-bd_sf"/>
</dbReference>
<dbReference type="AlphaFoldDB" id="A0A1E5P0T2"/>
<dbReference type="Pfam" id="PF04545">
    <property type="entry name" value="Sigma70_r4"/>
    <property type="match status" value="1"/>
</dbReference>
<dbReference type="EMBL" id="MEHK01000002">
    <property type="protein sequence ID" value="OEJ22498.1"/>
    <property type="molecule type" value="Genomic_DNA"/>
</dbReference>
<dbReference type="CDD" id="cd06171">
    <property type="entry name" value="Sigma70_r4"/>
    <property type="match status" value="1"/>
</dbReference>
<dbReference type="Gene3D" id="1.10.1740.10">
    <property type="match status" value="1"/>
</dbReference>
<evidence type="ECO:0000256" key="2">
    <source>
        <dbReference type="ARBA" id="ARBA00023015"/>
    </source>
</evidence>
<dbReference type="STRING" id="36818.BGK67_33765"/>
<comment type="similarity">
    <text evidence="1">Belongs to the sigma-70 factor family. ECF subfamily.</text>
</comment>
<dbReference type="GO" id="GO:0016987">
    <property type="term" value="F:sigma factor activity"/>
    <property type="evidence" value="ECO:0007669"/>
    <property type="project" value="UniProtKB-KW"/>
</dbReference>
<comment type="caution">
    <text evidence="7">The sequence shown here is derived from an EMBL/GenBank/DDBJ whole genome shotgun (WGS) entry which is preliminary data.</text>
</comment>
<dbReference type="PANTHER" id="PTHR43133">
    <property type="entry name" value="RNA POLYMERASE ECF-TYPE SIGMA FACTO"/>
    <property type="match status" value="1"/>
</dbReference>
<gene>
    <name evidence="7" type="ORF">BGK67_33765</name>
</gene>
<dbReference type="RefSeq" id="WP_069924546.1">
    <property type="nucleotide sequence ID" value="NZ_MEHK01000002.1"/>
</dbReference>
<evidence type="ECO:0000313" key="8">
    <source>
        <dbReference type="Proteomes" id="UP000095705"/>
    </source>
</evidence>
<protein>
    <recommendedName>
        <fullName evidence="6">RNA polymerase sigma-70 region 4 domain-containing protein</fullName>
    </recommendedName>
</protein>
<dbReference type="InterPro" id="IPR013324">
    <property type="entry name" value="RNA_pol_sigma_r3/r4-like"/>
</dbReference>
<organism evidence="7 8">
    <name type="scientific">Streptomyces subrutilus</name>
    <dbReference type="NCBI Taxonomy" id="36818"/>
    <lineage>
        <taxon>Bacteria</taxon>
        <taxon>Bacillati</taxon>
        <taxon>Actinomycetota</taxon>
        <taxon>Actinomycetes</taxon>
        <taxon>Kitasatosporales</taxon>
        <taxon>Streptomycetaceae</taxon>
        <taxon>Streptomyces</taxon>
    </lineage>
</organism>
<reference evidence="7 8" key="1">
    <citation type="submission" date="2016-08" db="EMBL/GenBank/DDBJ databases">
        <title>The complete genome of Streptomyces subrutilus 10-1-1.</title>
        <authorList>
            <person name="Chen X."/>
        </authorList>
    </citation>
    <scope>NUCLEOTIDE SEQUENCE [LARGE SCALE GENOMIC DNA]</scope>
    <source>
        <strain evidence="7 8">10-1-1</strain>
    </source>
</reference>
<keyword evidence="8" id="KW-1185">Reference proteome</keyword>
<dbReference type="InterPro" id="IPR014284">
    <property type="entry name" value="RNA_pol_sigma-70_dom"/>
</dbReference>
<accession>A0A1E5P0T2</accession>
<dbReference type="Proteomes" id="UP000095705">
    <property type="component" value="Unassembled WGS sequence"/>
</dbReference>
<dbReference type="PANTHER" id="PTHR43133:SF8">
    <property type="entry name" value="RNA POLYMERASE SIGMA FACTOR HI_1459-RELATED"/>
    <property type="match status" value="1"/>
</dbReference>
<evidence type="ECO:0000256" key="1">
    <source>
        <dbReference type="ARBA" id="ARBA00010641"/>
    </source>
</evidence>
<evidence type="ECO:0000256" key="4">
    <source>
        <dbReference type="ARBA" id="ARBA00023125"/>
    </source>
</evidence>
<keyword evidence="2" id="KW-0805">Transcription regulation</keyword>
<dbReference type="InterPro" id="IPR007630">
    <property type="entry name" value="RNA_pol_sigma70_r4"/>
</dbReference>
<name>A0A1E5P0T2_9ACTN</name>
<dbReference type="GO" id="GO:0003677">
    <property type="term" value="F:DNA binding"/>
    <property type="evidence" value="ECO:0007669"/>
    <property type="project" value="UniProtKB-KW"/>
</dbReference>
<evidence type="ECO:0000256" key="5">
    <source>
        <dbReference type="ARBA" id="ARBA00023163"/>
    </source>
</evidence>
<keyword evidence="4" id="KW-0238">DNA-binding</keyword>
<dbReference type="NCBIfam" id="TIGR02937">
    <property type="entry name" value="sigma70-ECF"/>
    <property type="match status" value="1"/>
</dbReference>
<keyword evidence="3" id="KW-0731">Sigma factor</keyword>
<evidence type="ECO:0000313" key="7">
    <source>
        <dbReference type="EMBL" id="OEJ22498.1"/>
    </source>
</evidence>
<keyword evidence="5" id="KW-0804">Transcription</keyword>
<sequence>MLIGDPLYPCCTGTPPAQVTVPAPLRAVHRQSDATPACRHHQPFVPYQLACGLASAYQPRQITTLELEKEFVTFLERDIFRLFRTAYRQEKNLHRSEDVLQDATSNMWQKWRYIRIRVDEKNWAGYASSCVIRSYYDLLKKESRESGKGVKLRLERKTPDRAYRNIEEELQVISLLDLLPPRQRDILHMRYFEGLSIANIASQLNISVRTVSREEKKAMEFLRETEQLE</sequence>
<proteinExistence type="inferred from homology"/>
<feature type="domain" description="RNA polymerase sigma-70 region 4" evidence="6">
    <location>
        <begin position="175"/>
        <end position="224"/>
    </location>
</feature>
<dbReference type="SUPFAM" id="SSF88659">
    <property type="entry name" value="Sigma3 and sigma4 domains of RNA polymerase sigma factors"/>
    <property type="match status" value="1"/>
</dbReference>